<protein>
    <submittedName>
        <fullName evidence="6">Response regulator</fullName>
    </submittedName>
</protein>
<dbReference type="Pfam" id="PF00486">
    <property type="entry name" value="Trans_reg_C"/>
    <property type="match status" value="1"/>
</dbReference>
<evidence type="ECO:0000313" key="7">
    <source>
        <dbReference type="Proteomes" id="UP001595729"/>
    </source>
</evidence>
<reference evidence="7" key="1">
    <citation type="journal article" date="2019" name="Int. J. Syst. Evol. Microbiol.">
        <title>The Global Catalogue of Microorganisms (GCM) 10K type strain sequencing project: providing services to taxonomists for standard genome sequencing and annotation.</title>
        <authorList>
            <consortium name="The Broad Institute Genomics Platform"/>
            <consortium name="The Broad Institute Genome Sequencing Center for Infectious Disease"/>
            <person name="Wu L."/>
            <person name="Ma J."/>
        </authorList>
    </citation>
    <scope>NUCLEOTIDE SEQUENCE [LARGE SCALE GENOMIC DNA]</scope>
    <source>
        <strain evidence="7">KCTC 42501</strain>
    </source>
</reference>
<accession>A0ABV7W630</accession>
<organism evidence="6 7">
    <name type="scientific">Hydrogenophaga luteola</name>
    <dbReference type="NCBI Taxonomy" id="1591122"/>
    <lineage>
        <taxon>Bacteria</taxon>
        <taxon>Pseudomonadati</taxon>
        <taxon>Pseudomonadota</taxon>
        <taxon>Betaproteobacteria</taxon>
        <taxon>Burkholderiales</taxon>
        <taxon>Comamonadaceae</taxon>
        <taxon>Hydrogenophaga</taxon>
    </lineage>
</organism>
<dbReference type="PANTHER" id="PTHR48111:SF36">
    <property type="entry name" value="TRANSCRIPTIONAL REGULATORY PROTEIN CUTR"/>
    <property type="match status" value="1"/>
</dbReference>
<gene>
    <name evidence="6" type="ORF">ACFOPI_16850</name>
</gene>
<dbReference type="SMART" id="SM00862">
    <property type="entry name" value="Trans_reg_C"/>
    <property type="match status" value="1"/>
</dbReference>
<dbReference type="Proteomes" id="UP001595729">
    <property type="component" value="Unassembled WGS sequence"/>
</dbReference>
<dbReference type="PROSITE" id="PS51755">
    <property type="entry name" value="OMPR_PHOB"/>
    <property type="match status" value="1"/>
</dbReference>
<sequence length="217" mass="24165">MHVLLFEDDLDLGQAIVNALRQEGLSVLWHRTAEGAQGLETTGIDAVLLDLGLPRVDGMDLLRGWRRAGWLVPVMVISARAELPQRLAGLDEGADDYLPKPFAMAELISRLRALHRRQARQASERWRIGTLEIAPRDNRVWVDGEPVELSGREFQLLEALARSPDAVVSKSALGRRLQPLGDPLEGSVIEVHMSNLRRKIGAHRIRTLRGVGYQLIA</sequence>
<keyword evidence="2" id="KW-0597">Phosphoprotein</keyword>
<evidence type="ECO:0000313" key="6">
    <source>
        <dbReference type="EMBL" id="MFC3685274.1"/>
    </source>
</evidence>
<feature type="modified residue" description="4-aspartylphosphate" evidence="2">
    <location>
        <position position="50"/>
    </location>
</feature>
<keyword evidence="7" id="KW-1185">Reference proteome</keyword>
<dbReference type="InterPro" id="IPR001867">
    <property type="entry name" value="OmpR/PhoB-type_DNA-bd"/>
</dbReference>
<dbReference type="EMBL" id="JBHRXX010000007">
    <property type="protein sequence ID" value="MFC3685274.1"/>
    <property type="molecule type" value="Genomic_DNA"/>
</dbReference>
<dbReference type="CDD" id="cd00383">
    <property type="entry name" value="trans_reg_C"/>
    <property type="match status" value="1"/>
</dbReference>
<dbReference type="PANTHER" id="PTHR48111">
    <property type="entry name" value="REGULATOR OF RPOS"/>
    <property type="match status" value="1"/>
</dbReference>
<feature type="domain" description="OmpR/PhoB-type" evidence="5">
    <location>
        <begin position="123"/>
        <end position="217"/>
    </location>
</feature>
<evidence type="ECO:0000256" key="2">
    <source>
        <dbReference type="PROSITE-ProRule" id="PRU00169"/>
    </source>
</evidence>
<evidence type="ECO:0000259" key="5">
    <source>
        <dbReference type="PROSITE" id="PS51755"/>
    </source>
</evidence>
<evidence type="ECO:0000256" key="3">
    <source>
        <dbReference type="PROSITE-ProRule" id="PRU01091"/>
    </source>
</evidence>
<dbReference type="InterPro" id="IPR001789">
    <property type="entry name" value="Sig_transdc_resp-reg_receiver"/>
</dbReference>
<dbReference type="Gene3D" id="1.10.10.10">
    <property type="entry name" value="Winged helix-like DNA-binding domain superfamily/Winged helix DNA-binding domain"/>
    <property type="match status" value="1"/>
</dbReference>
<dbReference type="Pfam" id="PF00072">
    <property type="entry name" value="Response_reg"/>
    <property type="match status" value="1"/>
</dbReference>
<dbReference type="InterPro" id="IPR036388">
    <property type="entry name" value="WH-like_DNA-bd_sf"/>
</dbReference>
<dbReference type="Gene3D" id="6.10.250.690">
    <property type="match status" value="1"/>
</dbReference>
<name>A0ABV7W630_9BURK</name>
<feature type="DNA-binding region" description="OmpR/PhoB-type" evidence="3">
    <location>
        <begin position="123"/>
        <end position="217"/>
    </location>
</feature>
<proteinExistence type="predicted"/>
<comment type="caution">
    <text evidence="6">The sequence shown here is derived from an EMBL/GenBank/DDBJ whole genome shotgun (WGS) entry which is preliminary data.</text>
</comment>
<dbReference type="InterPro" id="IPR011006">
    <property type="entry name" value="CheY-like_superfamily"/>
</dbReference>
<dbReference type="Gene3D" id="3.40.50.2300">
    <property type="match status" value="1"/>
</dbReference>
<keyword evidence="1 3" id="KW-0238">DNA-binding</keyword>
<evidence type="ECO:0000259" key="4">
    <source>
        <dbReference type="PROSITE" id="PS50110"/>
    </source>
</evidence>
<evidence type="ECO:0000256" key="1">
    <source>
        <dbReference type="ARBA" id="ARBA00023125"/>
    </source>
</evidence>
<dbReference type="SMART" id="SM00448">
    <property type="entry name" value="REC"/>
    <property type="match status" value="1"/>
</dbReference>
<dbReference type="RefSeq" id="WP_382176225.1">
    <property type="nucleotide sequence ID" value="NZ_JBHRXX010000007.1"/>
</dbReference>
<dbReference type="SUPFAM" id="SSF52172">
    <property type="entry name" value="CheY-like"/>
    <property type="match status" value="1"/>
</dbReference>
<feature type="domain" description="Response regulatory" evidence="4">
    <location>
        <begin position="2"/>
        <end position="115"/>
    </location>
</feature>
<dbReference type="InterPro" id="IPR039420">
    <property type="entry name" value="WalR-like"/>
</dbReference>
<dbReference type="PROSITE" id="PS50110">
    <property type="entry name" value="RESPONSE_REGULATORY"/>
    <property type="match status" value="1"/>
</dbReference>